<feature type="transmembrane region" description="Helical" evidence="2">
    <location>
        <begin position="120"/>
        <end position="146"/>
    </location>
</feature>
<dbReference type="Proteomes" id="UP000887572">
    <property type="component" value="Unplaced"/>
</dbReference>
<feature type="transmembrane region" description="Helical" evidence="2">
    <location>
        <begin position="265"/>
        <end position="287"/>
    </location>
</feature>
<feature type="transmembrane region" description="Helical" evidence="2">
    <location>
        <begin position="308"/>
        <end position="331"/>
    </location>
</feature>
<reference evidence="4" key="1">
    <citation type="submission" date="2022-11" db="UniProtKB">
        <authorList>
            <consortium name="WormBaseParasite"/>
        </authorList>
    </citation>
    <scope>IDENTIFICATION</scope>
</reference>
<keyword evidence="2" id="KW-0472">Membrane</keyword>
<organism evidence="3 4">
    <name type="scientific">Globodera rostochiensis</name>
    <name type="common">Golden nematode worm</name>
    <name type="synonym">Heterodera rostochiensis</name>
    <dbReference type="NCBI Taxonomy" id="31243"/>
    <lineage>
        <taxon>Eukaryota</taxon>
        <taxon>Metazoa</taxon>
        <taxon>Ecdysozoa</taxon>
        <taxon>Nematoda</taxon>
        <taxon>Chromadorea</taxon>
        <taxon>Rhabditida</taxon>
        <taxon>Tylenchina</taxon>
        <taxon>Tylenchomorpha</taxon>
        <taxon>Tylenchoidea</taxon>
        <taxon>Heteroderidae</taxon>
        <taxon>Heteroderinae</taxon>
        <taxon>Globodera</taxon>
    </lineage>
</organism>
<keyword evidence="3" id="KW-1185">Reference proteome</keyword>
<feature type="transmembrane region" description="Helical" evidence="2">
    <location>
        <begin position="184"/>
        <end position="207"/>
    </location>
</feature>
<feature type="transmembrane region" description="Helical" evidence="2">
    <location>
        <begin position="59"/>
        <end position="80"/>
    </location>
</feature>
<feature type="transmembrane region" description="Helical" evidence="2">
    <location>
        <begin position="337"/>
        <end position="360"/>
    </location>
</feature>
<keyword evidence="2" id="KW-0812">Transmembrane</keyword>
<dbReference type="WBParaSite" id="Gr19_v10_g5434.t1">
    <property type="protein sequence ID" value="Gr19_v10_g5434.t1"/>
    <property type="gene ID" value="Gr19_v10_g5434"/>
</dbReference>
<name>A0A914I0C4_GLORO</name>
<feature type="transmembrane region" description="Helical" evidence="2">
    <location>
        <begin position="239"/>
        <end position="259"/>
    </location>
</feature>
<evidence type="ECO:0000313" key="3">
    <source>
        <dbReference type="Proteomes" id="UP000887572"/>
    </source>
</evidence>
<feature type="region of interest" description="Disordered" evidence="1">
    <location>
        <begin position="1"/>
        <end position="31"/>
    </location>
</feature>
<keyword evidence="2" id="KW-1133">Transmembrane helix</keyword>
<evidence type="ECO:0000256" key="1">
    <source>
        <dbReference type="SAM" id="MobiDB-lite"/>
    </source>
</evidence>
<feature type="compositionally biased region" description="Polar residues" evidence="1">
    <location>
        <begin position="1"/>
        <end position="24"/>
    </location>
</feature>
<accession>A0A914I0C4</accession>
<feature type="transmembrane region" description="Helical" evidence="2">
    <location>
        <begin position="86"/>
        <end position="108"/>
    </location>
</feature>
<evidence type="ECO:0000256" key="2">
    <source>
        <dbReference type="SAM" id="Phobius"/>
    </source>
</evidence>
<sequence>MSSYPISDGINSVSDQQDNQTKPKQGQPDDEQQLIVDDAELNAFVRAYCRLCPMGMLRVLNWLLLLTLLIISLLCNWIPFNQSYTLQTHVAITLFLITSSCRVANLRLNKGTFKSKVRVGMLAIADLCASFLNVVGSLAIAFAFTIESINIYGQFWGKSEAELYFSDDRQRLLSMRMHFITDPAMAMVASAAVLMNVIQMICIWRAFKNANLLLSEYQQHFPHCSKSEAKYAKFLPFGLLKLLQWSIPSSALFLIIASYQYRNSFLQFSFLAAIILANFLSWLNFIATTHFRTNSNSFEQKSSLLSQCALDFVFSAINIMMSSVCLSNYASQHLGPIFYDIFCVYLFVSIGSLIASIVFMSKDMKCGRAYLSLPPISIQFSLRVGGKNAFELDTETEKKGEEFGKEENVPKRLC</sequence>
<protein>
    <submittedName>
        <fullName evidence="4">Gustatory receptor</fullName>
    </submittedName>
</protein>
<proteinExistence type="predicted"/>
<evidence type="ECO:0000313" key="4">
    <source>
        <dbReference type="WBParaSite" id="Gr19_v10_g5434.t1"/>
    </source>
</evidence>
<dbReference type="AlphaFoldDB" id="A0A914I0C4"/>